<comment type="caution">
    <text evidence="1">The sequence shown here is derived from an EMBL/GenBank/DDBJ whole genome shotgun (WGS) entry which is preliminary data.</text>
</comment>
<evidence type="ECO:0000313" key="2">
    <source>
        <dbReference type="Proteomes" id="UP000604046"/>
    </source>
</evidence>
<dbReference type="Proteomes" id="UP000604046">
    <property type="component" value="Unassembled WGS sequence"/>
</dbReference>
<proteinExistence type="predicted"/>
<evidence type="ECO:0000313" key="1">
    <source>
        <dbReference type="EMBL" id="CAE7217607.1"/>
    </source>
</evidence>
<name>A0A812JZH4_9DINO</name>
<protein>
    <submittedName>
        <fullName evidence="1">Uncharacterized protein</fullName>
    </submittedName>
</protein>
<keyword evidence="2" id="KW-1185">Reference proteome</keyword>
<reference evidence="1" key="1">
    <citation type="submission" date="2021-02" db="EMBL/GenBank/DDBJ databases">
        <authorList>
            <person name="Dougan E. K."/>
            <person name="Rhodes N."/>
            <person name="Thang M."/>
            <person name="Chan C."/>
        </authorList>
    </citation>
    <scope>NUCLEOTIDE SEQUENCE</scope>
</reference>
<gene>
    <name evidence="1" type="ORF">SNAT2548_LOCUS7744</name>
</gene>
<organism evidence="1 2">
    <name type="scientific">Symbiodinium natans</name>
    <dbReference type="NCBI Taxonomy" id="878477"/>
    <lineage>
        <taxon>Eukaryota</taxon>
        <taxon>Sar</taxon>
        <taxon>Alveolata</taxon>
        <taxon>Dinophyceae</taxon>
        <taxon>Suessiales</taxon>
        <taxon>Symbiodiniaceae</taxon>
        <taxon>Symbiodinium</taxon>
    </lineage>
</organism>
<dbReference type="EMBL" id="CAJNDS010000555">
    <property type="protein sequence ID" value="CAE7217607.1"/>
    <property type="molecule type" value="Genomic_DNA"/>
</dbReference>
<dbReference type="AlphaFoldDB" id="A0A812JZH4"/>
<accession>A0A812JZH4</accession>
<sequence length="114" mass="12649">MPVLQPPRVFSHRCCHCRRGFNSSFMKALQCCEALAGHKQGKGKEGVKCPQSLVGVVVQCSAHNVKSQWTLMKHSVLFPPNFRIWFSRVSFRPGEQTLQQLSGVMACADSGLDS</sequence>